<comment type="caution">
    <text evidence="1">The sequence shown here is derived from an EMBL/GenBank/DDBJ whole genome shotgun (WGS) entry which is preliminary data.</text>
</comment>
<protein>
    <submittedName>
        <fullName evidence="1">Aldo/keto reductase</fullName>
    </submittedName>
</protein>
<reference evidence="1" key="1">
    <citation type="submission" date="2022-04" db="EMBL/GenBank/DDBJ databases">
        <title>Chromosome-scale genome assembly of Holotrichia oblita Faldermann.</title>
        <authorList>
            <person name="Rongchong L."/>
        </authorList>
    </citation>
    <scope>NUCLEOTIDE SEQUENCE</scope>
    <source>
        <strain evidence="1">81SQS9</strain>
    </source>
</reference>
<evidence type="ECO:0000313" key="2">
    <source>
        <dbReference type="Proteomes" id="UP001056778"/>
    </source>
</evidence>
<name>A0ACB9SY76_HOLOL</name>
<organism evidence="1 2">
    <name type="scientific">Holotrichia oblita</name>
    <name type="common">Chafer beetle</name>
    <dbReference type="NCBI Taxonomy" id="644536"/>
    <lineage>
        <taxon>Eukaryota</taxon>
        <taxon>Metazoa</taxon>
        <taxon>Ecdysozoa</taxon>
        <taxon>Arthropoda</taxon>
        <taxon>Hexapoda</taxon>
        <taxon>Insecta</taxon>
        <taxon>Pterygota</taxon>
        <taxon>Neoptera</taxon>
        <taxon>Endopterygota</taxon>
        <taxon>Coleoptera</taxon>
        <taxon>Polyphaga</taxon>
        <taxon>Scarabaeiformia</taxon>
        <taxon>Scarabaeidae</taxon>
        <taxon>Melolonthinae</taxon>
        <taxon>Holotrichia</taxon>
    </lineage>
</organism>
<gene>
    <name evidence="1" type="ORF">MML48_6g00017886</name>
</gene>
<evidence type="ECO:0000313" key="1">
    <source>
        <dbReference type="EMBL" id="KAI4459521.1"/>
    </source>
</evidence>
<dbReference type="EMBL" id="CM043020">
    <property type="protein sequence ID" value="KAI4459521.1"/>
    <property type="molecule type" value="Genomic_DNA"/>
</dbReference>
<sequence>MGSLYIFSLRWKSQLGQVTQAVKDAIDIGYRHIDCAYIYGNEKEVGEALDTKFQQGVVKREDIFITSKLWNTFHKPELVEGALKETLQNLRLEYLDLYLIHWPQAYKEHGELFPKDEQGNIQFSDVDYIDTWKVMEKLVAKGLVKSIGLSNFNKRQIERVLKIATVKPANLQIECHPYLNQKRLINYCKSVGISVTAYSPLGSPDRPWAKPGEPLLMEDQKLKDLAVKYKKTPAQVLLRYQVQRGIVTIPKSVTKSRIQENFSIFDFELKPEDIDYIDTFDCNGRFCPMTASLGHLHHPFENDEF</sequence>
<dbReference type="Proteomes" id="UP001056778">
    <property type="component" value="Chromosome 6"/>
</dbReference>
<accession>A0ACB9SY76</accession>
<proteinExistence type="predicted"/>
<keyword evidence="2" id="KW-1185">Reference proteome</keyword>